<evidence type="ECO:0000313" key="3">
    <source>
        <dbReference type="Proteomes" id="UP000092695"/>
    </source>
</evidence>
<dbReference type="SUPFAM" id="SSF81606">
    <property type="entry name" value="PP2C-like"/>
    <property type="match status" value="1"/>
</dbReference>
<dbReference type="InterPro" id="IPR001932">
    <property type="entry name" value="PPM-type_phosphatase-like_dom"/>
</dbReference>
<dbReference type="SMART" id="SM00332">
    <property type="entry name" value="PP2Cc"/>
    <property type="match status" value="1"/>
</dbReference>
<dbReference type="InterPro" id="IPR015655">
    <property type="entry name" value="PP2C"/>
</dbReference>
<dbReference type="Gene3D" id="3.60.40.10">
    <property type="entry name" value="PPM-type phosphatase domain"/>
    <property type="match status" value="1"/>
</dbReference>
<sequence>MQIEYSKVSAIGDRQDNQDRAAIVVAENAALMLVFDGMGGHSDGALAAETGIRVVQDLFTKMPLPIFDPQGFLYMALARAHDEIVALGADIGVDFRPRATCAVCLVQESGSYWCHIGDSRIYLMRNGQLVQRSRDHSHVEVLIQEGAITEAEALDHPMRNFVECCLGGDAPVPDMTLTRKLPLQPGDVLLACSDGLWSGLSDAEIARLATLPDSELGDNLKSLSVKALTANSPYSDNTTGTALRFIAP</sequence>
<gene>
    <name evidence="2" type="ORF">BA177_17950</name>
</gene>
<dbReference type="PANTHER" id="PTHR13832">
    <property type="entry name" value="PROTEIN PHOSPHATASE 2C"/>
    <property type="match status" value="1"/>
</dbReference>
<dbReference type="PROSITE" id="PS51746">
    <property type="entry name" value="PPM_2"/>
    <property type="match status" value="1"/>
</dbReference>
<keyword evidence="3" id="KW-1185">Reference proteome</keyword>
<dbReference type="RefSeq" id="WP_068618524.1">
    <property type="nucleotide sequence ID" value="NZ_CP016268.1"/>
</dbReference>
<accession>A0A193LK92</accession>
<dbReference type="PANTHER" id="PTHR13832:SF827">
    <property type="entry name" value="PROTEIN PHOSPHATASE 1L"/>
    <property type="match status" value="1"/>
</dbReference>
<reference evidence="2 3" key="1">
    <citation type="submission" date="2016-06" db="EMBL/GenBank/DDBJ databases">
        <title>Complete genome sequence of a deep-branching marine Gamma Proteobacterium Woeseia oceani type strain XK5.</title>
        <authorList>
            <person name="Mu D."/>
            <person name="Du Z."/>
        </authorList>
    </citation>
    <scope>NUCLEOTIDE SEQUENCE [LARGE SCALE GENOMIC DNA]</scope>
    <source>
        <strain evidence="2 3">XK5</strain>
    </source>
</reference>
<dbReference type="EMBL" id="CP016268">
    <property type="protein sequence ID" value="ANO52819.1"/>
    <property type="molecule type" value="Genomic_DNA"/>
</dbReference>
<evidence type="ECO:0000313" key="2">
    <source>
        <dbReference type="EMBL" id="ANO52819.1"/>
    </source>
</evidence>
<dbReference type="CDD" id="cd00143">
    <property type="entry name" value="PP2Cc"/>
    <property type="match status" value="1"/>
</dbReference>
<organism evidence="2 3">
    <name type="scientific">Woeseia oceani</name>
    <dbReference type="NCBI Taxonomy" id="1548547"/>
    <lineage>
        <taxon>Bacteria</taxon>
        <taxon>Pseudomonadati</taxon>
        <taxon>Pseudomonadota</taxon>
        <taxon>Gammaproteobacteria</taxon>
        <taxon>Woeseiales</taxon>
        <taxon>Woeseiaceae</taxon>
        <taxon>Woeseia</taxon>
    </lineage>
</organism>
<protein>
    <recommendedName>
        <fullName evidence="1">PPM-type phosphatase domain-containing protein</fullName>
    </recommendedName>
</protein>
<dbReference type="AlphaFoldDB" id="A0A193LK92"/>
<dbReference type="Proteomes" id="UP000092695">
    <property type="component" value="Chromosome"/>
</dbReference>
<evidence type="ECO:0000259" key="1">
    <source>
        <dbReference type="PROSITE" id="PS51746"/>
    </source>
</evidence>
<dbReference type="STRING" id="1548547.BA177_17950"/>
<proteinExistence type="predicted"/>
<dbReference type="Pfam" id="PF13672">
    <property type="entry name" value="PP2C_2"/>
    <property type="match status" value="1"/>
</dbReference>
<name>A0A193LK92_9GAMM</name>
<dbReference type="SMART" id="SM00331">
    <property type="entry name" value="PP2C_SIG"/>
    <property type="match status" value="1"/>
</dbReference>
<dbReference type="KEGG" id="woc:BA177_17950"/>
<dbReference type="InterPro" id="IPR036457">
    <property type="entry name" value="PPM-type-like_dom_sf"/>
</dbReference>
<feature type="domain" description="PPM-type phosphatase" evidence="1">
    <location>
        <begin position="4"/>
        <end position="245"/>
    </location>
</feature>
<dbReference type="GO" id="GO:0004722">
    <property type="term" value="F:protein serine/threonine phosphatase activity"/>
    <property type="evidence" value="ECO:0007669"/>
    <property type="project" value="InterPro"/>
</dbReference>